<dbReference type="Gene3D" id="1.10.443.10">
    <property type="entry name" value="Intergrase catalytic core"/>
    <property type="match status" value="1"/>
</dbReference>
<sequence length="291" mass="32619">MSIPPSQALRGFRLTLEAEGKRASTLKGYTEAVQTYAQSIDGADPYARDSVLSYLADVGSRCSRSTLLSYWKALKAFFDWAELDGICLSPMRGLRRPSLSPDESERDAPAYTEADRDALLDVCPPWTWMGLRNRALILALWHTPLRASELTGLLVTDVDWDSMEMVVRSGKAGARYAAVMPTELALALDRYLRHRECDTAALWVDQCGEMLTAHALALMLRRMAKRAGIKKAIYPHAFRHRFRQHLVNIGANDIRVAALMGWRSVRTGAVSYGRKVIATDARAWYRERLAG</sequence>
<dbReference type="InterPro" id="IPR013762">
    <property type="entry name" value="Integrase-like_cat_sf"/>
</dbReference>
<dbReference type="GO" id="GO:0015074">
    <property type="term" value="P:DNA integration"/>
    <property type="evidence" value="ECO:0007669"/>
    <property type="project" value="InterPro"/>
</dbReference>
<dbReference type="InterPro" id="IPR002104">
    <property type="entry name" value="Integrase_catalytic"/>
</dbReference>
<evidence type="ECO:0000313" key="4">
    <source>
        <dbReference type="EMBL" id="KKK90356.1"/>
    </source>
</evidence>
<dbReference type="PANTHER" id="PTHR30349">
    <property type="entry name" value="PHAGE INTEGRASE-RELATED"/>
    <property type="match status" value="1"/>
</dbReference>
<dbReference type="PROSITE" id="PS51898">
    <property type="entry name" value="TYR_RECOMBINASE"/>
    <property type="match status" value="1"/>
</dbReference>
<dbReference type="InterPro" id="IPR050090">
    <property type="entry name" value="Tyrosine_recombinase_XerCD"/>
</dbReference>
<reference evidence="4" key="1">
    <citation type="journal article" date="2015" name="Nature">
        <title>Complex archaea that bridge the gap between prokaryotes and eukaryotes.</title>
        <authorList>
            <person name="Spang A."/>
            <person name="Saw J.H."/>
            <person name="Jorgensen S.L."/>
            <person name="Zaremba-Niedzwiedzka K."/>
            <person name="Martijn J."/>
            <person name="Lind A.E."/>
            <person name="van Eijk R."/>
            <person name="Schleper C."/>
            <person name="Guy L."/>
            <person name="Ettema T.J."/>
        </authorList>
    </citation>
    <scope>NUCLEOTIDE SEQUENCE</scope>
</reference>
<proteinExistence type="predicted"/>
<dbReference type="AlphaFoldDB" id="A0A0F9C142"/>
<dbReference type="PANTHER" id="PTHR30349:SF41">
    <property type="entry name" value="INTEGRASE_RECOMBINASE PROTEIN MJ0367-RELATED"/>
    <property type="match status" value="1"/>
</dbReference>
<dbReference type="CDD" id="cd00397">
    <property type="entry name" value="DNA_BRE_C"/>
    <property type="match status" value="1"/>
</dbReference>
<dbReference type="Gene3D" id="1.10.150.130">
    <property type="match status" value="1"/>
</dbReference>
<dbReference type="InterPro" id="IPR010998">
    <property type="entry name" value="Integrase_recombinase_N"/>
</dbReference>
<dbReference type="EMBL" id="LAZR01049136">
    <property type="protein sequence ID" value="KKK90356.1"/>
    <property type="molecule type" value="Genomic_DNA"/>
</dbReference>
<evidence type="ECO:0000256" key="1">
    <source>
        <dbReference type="ARBA" id="ARBA00023125"/>
    </source>
</evidence>
<evidence type="ECO:0000259" key="3">
    <source>
        <dbReference type="PROSITE" id="PS51898"/>
    </source>
</evidence>
<comment type="caution">
    <text evidence="4">The sequence shown here is derived from an EMBL/GenBank/DDBJ whole genome shotgun (WGS) entry which is preliminary data.</text>
</comment>
<accession>A0A0F9C142</accession>
<dbReference type="InterPro" id="IPR011010">
    <property type="entry name" value="DNA_brk_join_enz"/>
</dbReference>
<keyword evidence="2" id="KW-0233">DNA recombination</keyword>
<name>A0A0F9C142_9ZZZZ</name>
<evidence type="ECO:0000256" key="2">
    <source>
        <dbReference type="ARBA" id="ARBA00023172"/>
    </source>
</evidence>
<keyword evidence="1" id="KW-0238">DNA-binding</keyword>
<dbReference type="GO" id="GO:0003677">
    <property type="term" value="F:DNA binding"/>
    <property type="evidence" value="ECO:0007669"/>
    <property type="project" value="UniProtKB-KW"/>
</dbReference>
<organism evidence="4">
    <name type="scientific">marine sediment metagenome</name>
    <dbReference type="NCBI Taxonomy" id="412755"/>
    <lineage>
        <taxon>unclassified sequences</taxon>
        <taxon>metagenomes</taxon>
        <taxon>ecological metagenomes</taxon>
    </lineage>
</organism>
<protein>
    <recommendedName>
        <fullName evidence="3">Tyr recombinase domain-containing protein</fullName>
    </recommendedName>
</protein>
<dbReference type="SUPFAM" id="SSF56349">
    <property type="entry name" value="DNA breaking-rejoining enzymes"/>
    <property type="match status" value="1"/>
</dbReference>
<dbReference type="Pfam" id="PF00589">
    <property type="entry name" value="Phage_integrase"/>
    <property type="match status" value="1"/>
</dbReference>
<gene>
    <name evidence="4" type="ORF">LCGC14_2723830</name>
</gene>
<feature type="domain" description="Tyr recombinase" evidence="3">
    <location>
        <begin position="106"/>
        <end position="286"/>
    </location>
</feature>
<dbReference type="GO" id="GO:0006310">
    <property type="term" value="P:DNA recombination"/>
    <property type="evidence" value="ECO:0007669"/>
    <property type="project" value="UniProtKB-KW"/>
</dbReference>